<gene>
    <name evidence="4" type="ORF">Barrevirus22_8</name>
</gene>
<sequence>MSKSIFSKEMDAFAIDILIRISMTLVESPIETEITEPVVKKLKGKREKIKNAGPLNEWFLSHLDYPYPNRAMRDELASRSGLTEKQVANWFGNARKRRPEYRKDAFVEDDDLW</sequence>
<dbReference type="PANTHER" id="PTHR11850">
    <property type="entry name" value="HOMEOBOX PROTEIN TRANSCRIPTION FACTORS"/>
    <property type="match status" value="1"/>
</dbReference>
<dbReference type="Pfam" id="PF05920">
    <property type="entry name" value="Homeobox_KN"/>
    <property type="match status" value="1"/>
</dbReference>
<dbReference type="EMBL" id="MK072019">
    <property type="protein sequence ID" value="AYV77242.1"/>
    <property type="molecule type" value="Genomic_DNA"/>
</dbReference>
<dbReference type="PROSITE" id="PS50071">
    <property type="entry name" value="HOMEOBOX_2"/>
    <property type="match status" value="1"/>
</dbReference>
<evidence type="ECO:0000259" key="3">
    <source>
        <dbReference type="PROSITE" id="PS50071"/>
    </source>
</evidence>
<proteinExistence type="predicted"/>
<dbReference type="Gene3D" id="1.10.10.60">
    <property type="entry name" value="Homeodomain-like"/>
    <property type="match status" value="1"/>
</dbReference>
<dbReference type="GO" id="GO:0003677">
    <property type="term" value="F:DNA binding"/>
    <property type="evidence" value="ECO:0007669"/>
    <property type="project" value="UniProtKB-KW"/>
</dbReference>
<dbReference type="InterPro" id="IPR050224">
    <property type="entry name" value="TALE_homeobox"/>
</dbReference>
<accession>A0A3G4ZQS0</accession>
<reference evidence="4" key="1">
    <citation type="submission" date="2018-10" db="EMBL/GenBank/DDBJ databases">
        <title>Hidden diversity of soil giant viruses.</title>
        <authorList>
            <person name="Schulz F."/>
            <person name="Alteio L."/>
            <person name="Goudeau D."/>
            <person name="Ryan E.M."/>
            <person name="Malmstrom R.R."/>
            <person name="Blanchard J."/>
            <person name="Woyke T."/>
        </authorList>
    </citation>
    <scope>NUCLEOTIDE SEQUENCE</scope>
    <source>
        <strain evidence="4">BAV1</strain>
    </source>
</reference>
<dbReference type="GO" id="GO:0006355">
    <property type="term" value="P:regulation of DNA-templated transcription"/>
    <property type="evidence" value="ECO:0007669"/>
    <property type="project" value="InterPro"/>
</dbReference>
<dbReference type="InterPro" id="IPR009057">
    <property type="entry name" value="Homeodomain-like_sf"/>
</dbReference>
<dbReference type="InterPro" id="IPR001356">
    <property type="entry name" value="HD"/>
</dbReference>
<dbReference type="SUPFAM" id="SSF46689">
    <property type="entry name" value="Homeodomain-like"/>
    <property type="match status" value="1"/>
</dbReference>
<evidence type="ECO:0000313" key="4">
    <source>
        <dbReference type="EMBL" id="AYV77242.1"/>
    </source>
</evidence>
<evidence type="ECO:0000256" key="1">
    <source>
        <dbReference type="ARBA" id="ARBA00023125"/>
    </source>
</evidence>
<dbReference type="SMART" id="SM00389">
    <property type="entry name" value="HOX"/>
    <property type="match status" value="1"/>
</dbReference>
<protein>
    <recommendedName>
        <fullName evidence="3">Homeobox domain-containing protein</fullName>
    </recommendedName>
</protein>
<keyword evidence="2" id="KW-0371">Homeobox</keyword>
<organism evidence="4">
    <name type="scientific">Barrevirus sp</name>
    <dbReference type="NCBI Taxonomy" id="2487763"/>
    <lineage>
        <taxon>Viruses</taxon>
        <taxon>Varidnaviria</taxon>
        <taxon>Bamfordvirae</taxon>
        <taxon>Nucleocytoviricota</taxon>
        <taxon>Megaviricetes</taxon>
        <taxon>Imitervirales</taxon>
        <taxon>Mimiviridae</taxon>
        <taxon>Klosneuvirinae</taxon>
    </lineage>
</organism>
<keyword evidence="1" id="KW-0238">DNA-binding</keyword>
<name>A0A3G4ZQS0_9VIRU</name>
<feature type="domain" description="Homeobox" evidence="3">
    <location>
        <begin position="55"/>
        <end position="101"/>
    </location>
</feature>
<dbReference type="InterPro" id="IPR008422">
    <property type="entry name" value="KN_HD"/>
</dbReference>
<dbReference type="CDD" id="cd00086">
    <property type="entry name" value="homeodomain"/>
    <property type="match status" value="1"/>
</dbReference>
<evidence type="ECO:0000256" key="2">
    <source>
        <dbReference type="ARBA" id="ARBA00023155"/>
    </source>
</evidence>